<reference evidence="2" key="1">
    <citation type="journal article" date="2016" name="Genome Biol. Evol.">
        <title>Comparative 'omics' of the Fusarium fujikuroi species complex highlights differences in genetic potential and metabolite synthesis.</title>
        <authorList>
            <person name="Niehaus E.-M."/>
            <person name="Muensterkoetter M."/>
            <person name="Proctor R.H."/>
            <person name="Brown D.W."/>
            <person name="Sharon A."/>
            <person name="Idan Y."/>
            <person name="Oren-Young L."/>
            <person name="Sieber C.M."/>
            <person name="Novak O."/>
            <person name="Pencik A."/>
            <person name="Tarkowska D."/>
            <person name="Hromadova K."/>
            <person name="Freeman S."/>
            <person name="Maymon M."/>
            <person name="Elazar M."/>
            <person name="Youssef S.A."/>
            <person name="El-Shabrawy E.S.M."/>
            <person name="Shalaby A.B.A."/>
            <person name="Houterman P."/>
            <person name="Brock N.L."/>
            <person name="Burkhardt I."/>
            <person name="Tsavkelova E.A."/>
            <person name="Dickschat J.S."/>
            <person name="Galuszka P."/>
            <person name="Gueldener U."/>
            <person name="Tudzynski B."/>
        </authorList>
    </citation>
    <scope>NUCLEOTIDE SEQUENCE [LARGE SCALE GENOMIC DNA]</scope>
    <source>
        <strain evidence="2">ET1</strain>
    </source>
</reference>
<proteinExistence type="predicted"/>
<sequence>MVAGLQLAEASAKSLIKAIMVVKTLQEVPHKLARLLDEVETSTYYVEHICYNLLEPDSEFFQTMKSLSRLYGLIGSVTSLQDATDEVCKLLSPLVEFGGNSPSTRKPLSRLMEKEISGKLERLKRLNTDVVREISVVELQVQVAAHTLAVTMDTLMAQRFAEIGTQLGALTADVKDLGLTFTHPQASTMLGDYRKSPMSGSTTSLGKTMLTENKTTSHTAVMPSDSSDKLPSVSTQRQRRQLDFCLQRGRSPSLPQTPSGSFGNSHLDLVLFSIRTYYTKGNFDAAPVLLLPRLWKDCSDSIYFFKVSDLRKARRLLEKATVAHSADVFSRGSSTALIEILSTLSPVNTASNPDVRKTLLLYLHSLALRQLSRESPILIVLSCLHEGMDTTDWSVRALTCIVDRLCANLDPTNPVRLLSQKRLIALLRRSRDYDGALRDWASALDICFDIVQERFNEAFGPNLDPQCHDECAVWTMEDITKIYEKNGNLELAIAWLKQERISGGIC</sequence>
<dbReference type="AlphaFoldDB" id="A0A1L7VJJ4"/>
<dbReference type="Proteomes" id="UP000183971">
    <property type="component" value="Unassembled WGS sequence"/>
</dbReference>
<dbReference type="EMBL" id="FJOF01000005">
    <property type="protein sequence ID" value="CZR40614.1"/>
    <property type="molecule type" value="Genomic_DNA"/>
</dbReference>
<dbReference type="GeneID" id="42055076"/>
<comment type="caution">
    <text evidence="1">The sequence shown here is derived from an EMBL/GenBank/DDBJ whole genome shotgun (WGS) entry which is preliminary data.</text>
</comment>
<keyword evidence="2" id="KW-1185">Reference proteome</keyword>
<dbReference type="VEuPathDB" id="FungiDB:FPRO_10204"/>
<name>A0A1L7VJJ4_FUSPR</name>
<organism evidence="1 2">
    <name type="scientific">Fusarium proliferatum (strain ET1)</name>
    <name type="common">Orchid endophyte fungus</name>
    <dbReference type="NCBI Taxonomy" id="1227346"/>
    <lineage>
        <taxon>Eukaryota</taxon>
        <taxon>Fungi</taxon>
        <taxon>Dikarya</taxon>
        <taxon>Ascomycota</taxon>
        <taxon>Pezizomycotina</taxon>
        <taxon>Sordariomycetes</taxon>
        <taxon>Hypocreomycetidae</taxon>
        <taxon>Hypocreales</taxon>
        <taxon>Nectriaceae</taxon>
        <taxon>Fusarium</taxon>
        <taxon>Fusarium fujikuroi species complex</taxon>
    </lineage>
</organism>
<evidence type="ECO:0000313" key="2">
    <source>
        <dbReference type="Proteomes" id="UP000183971"/>
    </source>
</evidence>
<accession>A0A1L7VJJ4</accession>
<gene>
    <name evidence="1" type="ORF">FPRO_10204</name>
</gene>
<evidence type="ECO:0000313" key="1">
    <source>
        <dbReference type="EMBL" id="CZR40614.1"/>
    </source>
</evidence>
<dbReference type="RefSeq" id="XP_031081207.1">
    <property type="nucleotide sequence ID" value="XM_031231140.1"/>
</dbReference>
<protein>
    <submittedName>
        <fullName evidence="1">Uncharacterized protein</fullName>
    </submittedName>
</protein>